<name>A0A9N9C5V0_9GLOM</name>
<evidence type="ECO:0000313" key="1">
    <source>
        <dbReference type="EMBL" id="CAG8592384.1"/>
    </source>
</evidence>
<reference evidence="1" key="1">
    <citation type="submission" date="2021-06" db="EMBL/GenBank/DDBJ databases">
        <authorList>
            <person name="Kallberg Y."/>
            <person name="Tangrot J."/>
            <person name="Rosling A."/>
        </authorList>
    </citation>
    <scope>NUCLEOTIDE SEQUENCE</scope>
    <source>
        <strain evidence="1">MA453B</strain>
    </source>
</reference>
<accession>A0A9N9C5V0</accession>
<protein>
    <submittedName>
        <fullName evidence="1">19585_t:CDS:1</fullName>
    </submittedName>
</protein>
<keyword evidence="2" id="KW-1185">Reference proteome</keyword>
<gene>
    <name evidence="1" type="ORF">DERYTH_LOCUS7228</name>
</gene>
<dbReference type="EMBL" id="CAJVPY010003461">
    <property type="protein sequence ID" value="CAG8592384.1"/>
    <property type="molecule type" value="Genomic_DNA"/>
</dbReference>
<organism evidence="1 2">
    <name type="scientific">Dentiscutata erythropus</name>
    <dbReference type="NCBI Taxonomy" id="1348616"/>
    <lineage>
        <taxon>Eukaryota</taxon>
        <taxon>Fungi</taxon>
        <taxon>Fungi incertae sedis</taxon>
        <taxon>Mucoromycota</taxon>
        <taxon>Glomeromycotina</taxon>
        <taxon>Glomeromycetes</taxon>
        <taxon>Diversisporales</taxon>
        <taxon>Gigasporaceae</taxon>
        <taxon>Dentiscutata</taxon>
    </lineage>
</organism>
<dbReference type="AlphaFoldDB" id="A0A9N9C5V0"/>
<sequence>MLGIYNGAVIIYELPYRDHEAAHADFTTQFLSAFANLPRQDRVSYTAAPTCWDSERSSAKQPDTSFVPKCLPKPSPHPSDAQGNPWPTVVCEVARSQSLSHILQKVNSFWLAPNRSEDVIVLKLWSWDNERNTNGRPLRRFTCYKFCRQASLLAGQAQGNFWPVQTLEFGTIDGNNAPYNGCSAPGMRTVTITPACAYQGCTPPYPLSVNVVIDLFDIQQAIFEAQ</sequence>
<dbReference type="Proteomes" id="UP000789405">
    <property type="component" value="Unassembled WGS sequence"/>
</dbReference>
<evidence type="ECO:0000313" key="2">
    <source>
        <dbReference type="Proteomes" id="UP000789405"/>
    </source>
</evidence>
<dbReference type="OrthoDB" id="76567at2759"/>
<comment type="caution">
    <text evidence="1">The sequence shown here is derived from an EMBL/GenBank/DDBJ whole genome shotgun (WGS) entry which is preliminary data.</text>
</comment>
<proteinExistence type="predicted"/>